<evidence type="ECO:0000259" key="2">
    <source>
        <dbReference type="PROSITE" id="PS50004"/>
    </source>
</evidence>
<dbReference type="SMART" id="SM00239">
    <property type="entry name" value="C2"/>
    <property type="match status" value="4"/>
</dbReference>
<feature type="region of interest" description="Disordered" evidence="1">
    <location>
        <begin position="1531"/>
        <end position="1599"/>
    </location>
</feature>
<feature type="domain" description="C2" evidence="2">
    <location>
        <begin position="243"/>
        <end position="371"/>
    </location>
</feature>
<feature type="compositionally biased region" description="Basic residues" evidence="1">
    <location>
        <begin position="166"/>
        <end position="177"/>
    </location>
</feature>
<feature type="compositionally biased region" description="Polar residues" evidence="1">
    <location>
        <begin position="66"/>
        <end position="85"/>
    </location>
</feature>
<feature type="compositionally biased region" description="Low complexity" evidence="1">
    <location>
        <begin position="1551"/>
        <end position="1562"/>
    </location>
</feature>
<dbReference type="PANTHER" id="PTHR39670">
    <property type="entry name" value="C2 DOMAIN-CONTAINING PROTEIN-RELATED"/>
    <property type="match status" value="1"/>
</dbReference>
<gene>
    <name evidence="3" type="ORF">LSCM4_00467</name>
</gene>
<feature type="region of interest" description="Disordered" evidence="1">
    <location>
        <begin position="66"/>
        <end position="91"/>
    </location>
</feature>
<feature type="domain" description="C2" evidence="2">
    <location>
        <begin position="815"/>
        <end position="936"/>
    </location>
</feature>
<feature type="compositionally biased region" description="Basic and acidic residues" evidence="1">
    <location>
        <begin position="1247"/>
        <end position="1260"/>
    </location>
</feature>
<sequence>MLSRHCSSLSPSRRTRALPADPVPGFPTRAMHHSCYTTRRSGQENGRPYYEVIEASEEVSTRTVPANQASTLAASSPSHQQQWPNGTGRALRERNGDALRRHSRLVYHSNGRAPRMHRSILKSGGGSTRRASLLISADRGPASRHVSVADQEDTTPRGIDSFSSATRRHANGRRSPRSSRMAESPVDISMLEDYKTPARRRRADGHYAYDHGMGHLAATCAGRGSRHSRRSPLKDLRAYGSNDVEEVKNSLAAAAPAGPYHFRVRLHECQGVFADLEELGRAPPAVYFAVHTVEERGHSGVADKACYKPVFHDEFMFSSADPEHDALVCTLVAASSVNRSQGSRVRRDKKVAECVLALHNLAWQEERKVWVPLVRHPGTPRAYEQGEVLVSIYSDDFGYDDVATEEEEAACSAAIHDTLAQYAPQELHRLDWMTAAYVNKGSEALSQLRASYQARTVEPVPVRVTVQRIDGLTDEAGCPTRASDVYVVVGDGSVELQSKTVTYRRRAIIDQEFNFIMRNPEADTLSVTVFGNNRKLGETVVGLTNVQAGKAKEVTLMLVRAAETGDASNGGQVTITLQTDKYSSPHQMSAKQETRLRERVLGYLWCYLRDDLHLLDAIVGNIDNEEVHMQTWARTVGPEQKPRRITVSVRGARNILANGGLPPQCYARISVGPTTLRTGLATARNGAVTFNDSFRVPVYDPAHDAVEVMMVVVGVDGEREMSRVCFGVATLPHQRPVVRTLRLVAAATRRDAHIQGELTVELMAEDFGLTGALAQAAAANNSFASSVHMQRLESIVQRSSPDKLHRVPYILDTAPPGEAERVIEEQAKQHGGDVAVAPMTVKILGVKDFKPTADFYVKVYLNKDPILRTADVRASAEVALDIDDNNERTIRLMDAAQAIMTFKIAQHRTLRKTVVLGETEVALSNLVRGEKNVLWLPFFDPSQESVSGSGGGGLRGSASCTSDREENALKVKGNRMPNSNGTAVVRPQPQSRGTALARRGAAATSPVGLLGVELQSNAFLATTVTEYKLDNESGRKGVSAQEAVTYDVTSLIAKMRPSELPKVQPMIAHCSSLKSAHDELRAELSPIPIAATVYVNIDSVDLATEMGKRQEAEGRIAVEIFYGSERQESRKRTEFAHDALHHRQMYTQIRLDIPEKLHSAISRAAADAKGVPALVLRLVGGFTSDCAAGAASSKTEGIVSGGAFVEDDGDANHNGLTEAFSYTTEDSYYVGGENNIHSYIKFPKNRDRLWSSKPPGKERLGQSSMMSTSPQQSCVWMQEVQQQYPHRAGGNNIGSYVDSSERSRWQSAVRAERAPSRQQSRLASESGRNHEPGSMTTSSTAVSLPLNWSALYRGEIGVVFLSLRALLTKPLHKIGDTIRVPIVAPAIPAATAYRARCSPEINRCCIVGHVTLRLTLPAFENIPESLRLSNHRSISRVELNYVRYYERRIGAYLRSHNAPGLVSLHYNLYEREVASGRWTASLRDWMQALINQFGPETENFGSEPLLPFDLEEGKGARQCYEAVRAEGKAALAPSERGKRRAGKVPDDCHRLSSSRGGSLSAHSRADSTRRRAAKDQKKSSSMNRRLDAATTGAEPLHSF</sequence>
<reference evidence="4" key="1">
    <citation type="journal article" date="2021" name="Microbiol. Resour. Announc.">
        <title>LGAAP: Leishmaniinae Genome Assembly and Annotation Pipeline.</title>
        <authorList>
            <person name="Almutairi H."/>
            <person name="Urbaniak M.D."/>
            <person name="Bates M.D."/>
            <person name="Jariyapan N."/>
            <person name="Kwakye-Nuako G."/>
            <person name="Thomaz-Soccol V."/>
            <person name="Al-Salem W.S."/>
            <person name="Dillon R.J."/>
            <person name="Bates P.A."/>
            <person name="Gatherer D."/>
        </authorList>
    </citation>
    <scope>NUCLEOTIDE SEQUENCE [LARGE SCALE GENOMIC DNA]</scope>
</reference>
<evidence type="ECO:0000256" key="1">
    <source>
        <dbReference type="SAM" id="MobiDB-lite"/>
    </source>
</evidence>
<feature type="region of interest" description="Disordered" evidence="1">
    <location>
        <begin position="946"/>
        <end position="994"/>
    </location>
</feature>
<evidence type="ECO:0000313" key="3">
    <source>
        <dbReference type="EMBL" id="KAG5465016.1"/>
    </source>
</evidence>
<dbReference type="Gene3D" id="2.60.40.150">
    <property type="entry name" value="C2 domain"/>
    <property type="match status" value="1"/>
</dbReference>
<feature type="region of interest" description="Disordered" evidence="1">
    <location>
        <begin position="1247"/>
        <end position="1272"/>
    </location>
</feature>
<protein>
    <recommendedName>
        <fullName evidence="2">C2 domain-containing protein</fullName>
    </recommendedName>
</protein>
<name>A0A836FZW1_9TRYP</name>
<dbReference type="InterPro" id="IPR000008">
    <property type="entry name" value="C2_dom"/>
</dbReference>
<dbReference type="Proteomes" id="UP000674143">
    <property type="component" value="Unassembled WGS sequence"/>
</dbReference>
<dbReference type="SUPFAM" id="SSF49562">
    <property type="entry name" value="C2 domain (Calcium/lipid-binding domain, CaLB)"/>
    <property type="match status" value="4"/>
</dbReference>
<feature type="region of interest" description="Disordered" evidence="1">
    <location>
        <begin position="1304"/>
        <end position="1340"/>
    </location>
</feature>
<dbReference type="KEGG" id="loi:92356480"/>
<feature type="compositionally biased region" description="Low complexity" evidence="1">
    <location>
        <begin position="1262"/>
        <end position="1272"/>
    </location>
</feature>
<comment type="caution">
    <text evidence="3">The sequence shown here is derived from an EMBL/GenBank/DDBJ whole genome shotgun (WGS) entry which is preliminary data.</text>
</comment>
<dbReference type="EMBL" id="JAFHLR010000036">
    <property type="protein sequence ID" value="KAG5465016.1"/>
    <property type="molecule type" value="Genomic_DNA"/>
</dbReference>
<accession>A0A836FZW1</accession>
<dbReference type="InterPro" id="IPR035892">
    <property type="entry name" value="C2_domain_sf"/>
</dbReference>
<keyword evidence="4" id="KW-1185">Reference proteome</keyword>
<dbReference type="RefSeq" id="XP_067058647.1">
    <property type="nucleotide sequence ID" value="XM_067202546.1"/>
</dbReference>
<feature type="compositionally biased region" description="Polar residues" evidence="1">
    <location>
        <begin position="1"/>
        <end position="12"/>
    </location>
</feature>
<organism evidence="3 4">
    <name type="scientific">Leishmania orientalis</name>
    <dbReference type="NCBI Taxonomy" id="2249476"/>
    <lineage>
        <taxon>Eukaryota</taxon>
        <taxon>Discoba</taxon>
        <taxon>Euglenozoa</taxon>
        <taxon>Kinetoplastea</taxon>
        <taxon>Metakinetoplastina</taxon>
        <taxon>Trypanosomatida</taxon>
        <taxon>Trypanosomatidae</taxon>
        <taxon>Leishmaniinae</taxon>
        <taxon>Leishmania</taxon>
    </lineage>
</organism>
<feature type="region of interest" description="Disordered" evidence="1">
    <location>
        <begin position="1"/>
        <end position="26"/>
    </location>
</feature>
<dbReference type="GeneID" id="92356480"/>
<evidence type="ECO:0000313" key="4">
    <source>
        <dbReference type="Proteomes" id="UP000674143"/>
    </source>
</evidence>
<dbReference type="CDD" id="cd00030">
    <property type="entry name" value="C2"/>
    <property type="match status" value="2"/>
</dbReference>
<dbReference type="PROSITE" id="PS50004">
    <property type="entry name" value="C2"/>
    <property type="match status" value="2"/>
</dbReference>
<dbReference type="PANTHER" id="PTHR39670:SF4">
    <property type="entry name" value="C2 DOMAIN-CONTAINING PROTEIN"/>
    <property type="match status" value="1"/>
</dbReference>
<feature type="compositionally biased region" description="Basic and acidic residues" evidence="1">
    <location>
        <begin position="1563"/>
        <end position="1578"/>
    </location>
</feature>
<feature type="region of interest" description="Disordered" evidence="1">
    <location>
        <begin position="135"/>
        <end position="187"/>
    </location>
</feature>
<dbReference type="Pfam" id="PF00168">
    <property type="entry name" value="C2"/>
    <property type="match status" value="4"/>
</dbReference>
<reference evidence="4" key="2">
    <citation type="journal article" date="2021" name="Sci. Data">
        <title>Chromosome-scale genome sequencing, assembly and annotation of six genomes from subfamily Leishmaniinae.</title>
        <authorList>
            <person name="Almutairi H."/>
            <person name="Urbaniak M.D."/>
            <person name="Bates M.D."/>
            <person name="Jariyapan N."/>
            <person name="Kwakye-Nuako G."/>
            <person name="Thomaz Soccol V."/>
            <person name="Al-Salem W.S."/>
            <person name="Dillon R.J."/>
            <person name="Bates P.A."/>
            <person name="Gatherer D."/>
        </authorList>
    </citation>
    <scope>NUCLEOTIDE SEQUENCE [LARGE SCALE GENOMIC DNA]</scope>
</reference>
<feature type="compositionally biased region" description="Basic and acidic residues" evidence="1">
    <location>
        <begin position="1304"/>
        <end position="1315"/>
    </location>
</feature>
<proteinExistence type="predicted"/>